<feature type="domain" description="Resolvase/invertase-type recombinase catalytic" evidence="1">
    <location>
        <begin position="2"/>
        <end position="136"/>
    </location>
</feature>
<dbReference type="InterPro" id="IPR006119">
    <property type="entry name" value="Resolv_N"/>
</dbReference>
<sequence length="218" mass="24659">MIFSYIRADSHFHGVYEQLKVISAYAKKHDLVIEDEMVDQLSQNSRLSERDEAVRYMRQPEHMGGTLLIYDLWVLSSNIEDVVQMLSCLLKNGIETHLIKPSIVLNAQSDIIVAMGLVDQLRQTIQSVEKKVIGRPRGSRSSSKFDPYLEVIIGSLREGQSVSEIARVLDVSRSSLKDYIESRELKEVAMGSSFLENVDNAEASIIETIECPQVNEKE</sequence>
<dbReference type="EMBL" id="CP147920">
    <property type="protein sequence ID" value="XAU15320.1"/>
    <property type="molecule type" value="Genomic_DNA"/>
</dbReference>
<dbReference type="InterPro" id="IPR036162">
    <property type="entry name" value="Resolvase-like_N_sf"/>
</dbReference>
<evidence type="ECO:0000259" key="1">
    <source>
        <dbReference type="SMART" id="SM00857"/>
    </source>
</evidence>
<evidence type="ECO:0000313" key="3">
    <source>
        <dbReference type="Proteomes" id="UP001447842"/>
    </source>
</evidence>
<protein>
    <recommendedName>
        <fullName evidence="1">Resolvase/invertase-type recombinase catalytic domain-containing protein</fullName>
    </recommendedName>
</protein>
<dbReference type="SMART" id="SM00857">
    <property type="entry name" value="Resolvase"/>
    <property type="match status" value="1"/>
</dbReference>
<dbReference type="Proteomes" id="UP001447842">
    <property type="component" value="Chromosome"/>
</dbReference>
<accession>A0ABZ3H9X0</accession>
<name>A0ABZ3H9X0_9BACT</name>
<dbReference type="RefSeq" id="WP_345972833.1">
    <property type="nucleotide sequence ID" value="NZ_CP147920.1"/>
</dbReference>
<dbReference type="SUPFAM" id="SSF53041">
    <property type="entry name" value="Resolvase-like"/>
    <property type="match status" value="1"/>
</dbReference>
<gene>
    <name evidence="2" type="ORF">WCY31_01155</name>
</gene>
<evidence type="ECO:0000313" key="2">
    <source>
        <dbReference type="EMBL" id="XAU15320.1"/>
    </source>
</evidence>
<keyword evidence="3" id="KW-1185">Reference proteome</keyword>
<reference evidence="2 3" key="1">
    <citation type="submission" date="2024-03" db="EMBL/GenBank/DDBJ databases">
        <title>Sulfurimonas sp. HSL3-1.</title>
        <authorList>
            <person name="Wang S."/>
        </authorList>
    </citation>
    <scope>NUCLEOTIDE SEQUENCE [LARGE SCALE GENOMIC DNA]</scope>
    <source>
        <strain evidence="2 3">HSL3-1</strain>
    </source>
</reference>
<proteinExistence type="predicted"/>
<organism evidence="2 3">
    <name type="scientific">Sulfurimonas diazotrophicus</name>
    <dbReference type="NCBI Taxonomy" id="3131939"/>
    <lineage>
        <taxon>Bacteria</taxon>
        <taxon>Pseudomonadati</taxon>
        <taxon>Campylobacterota</taxon>
        <taxon>Epsilonproteobacteria</taxon>
        <taxon>Campylobacterales</taxon>
        <taxon>Sulfurimonadaceae</taxon>
        <taxon>Sulfurimonas</taxon>
    </lineage>
</organism>
<dbReference type="Gene3D" id="3.40.50.1390">
    <property type="entry name" value="Resolvase, N-terminal catalytic domain"/>
    <property type="match status" value="1"/>
</dbReference>